<accession>A0A8J7MP72</accession>
<dbReference type="PANTHER" id="PTHR42737">
    <property type="entry name" value="GLUTATHIONE REDUCTASE"/>
    <property type="match status" value="1"/>
</dbReference>
<dbReference type="AlphaFoldDB" id="A0A8J7MP72"/>
<dbReference type="InterPro" id="IPR001100">
    <property type="entry name" value="Pyr_nuc-diS_OxRdtase"/>
</dbReference>
<keyword evidence="6 13" id="KW-0560">Oxidoreductase</keyword>
<evidence type="ECO:0000256" key="5">
    <source>
        <dbReference type="ARBA" id="ARBA00022857"/>
    </source>
</evidence>
<keyword evidence="18" id="KW-1185">Reference proteome</keyword>
<protein>
    <recommendedName>
        <fullName evidence="14">Glutathione reductase</fullName>
        <shortName evidence="14">GRase</shortName>
        <ecNumber evidence="14">1.8.1.7</ecNumber>
    </recommendedName>
</protein>
<dbReference type="RefSeq" id="WP_202658541.1">
    <property type="nucleotide sequence ID" value="NZ_JAESVP010000002.1"/>
</dbReference>
<keyword evidence="11" id="KW-0547">Nucleotide-binding</keyword>
<reference evidence="17" key="1">
    <citation type="submission" date="2021-01" db="EMBL/GenBank/DDBJ databases">
        <title>Genome seq and assembly of Tabrizicola sp. KVB23.</title>
        <authorList>
            <person name="Chhetri G."/>
        </authorList>
    </citation>
    <scope>NUCLEOTIDE SEQUENCE</scope>
    <source>
        <strain evidence="17">KVB23</strain>
    </source>
</reference>
<dbReference type="InterPro" id="IPR036188">
    <property type="entry name" value="FAD/NAD-bd_sf"/>
</dbReference>
<evidence type="ECO:0000313" key="18">
    <source>
        <dbReference type="Proteomes" id="UP000619033"/>
    </source>
</evidence>
<feature type="binding site" evidence="11">
    <location>
        <position position="304"/>
    </location>
    <ligand>
        <name>FAD</name>
        <dbReference type="ChEBI" id="CHEBI:57692"/>
    </ligand>
</feature>
<dbReference type="Pfam" id="PF07992">
    <property type="entry name" value="Pyr_redox_2"/>
    <property type="match status" value="1"/>
</dbReference>
<dbReference type="GO" id="GO:0034599">
    <property type="term" value="P:cellular response to oxidative stress"/>
    <property type="evidence" value="ECO:0007669"/>
    <property type="project" value="TreeGrafter"/>
</dbReference>
<keyword evidence="5 14" id="KW-0521">NADP</keyword>
<feature type="binding site" evidence="11">
    <location>
        <position position="53"/>
    </location>
    <ligand>
        <name>FAD</name>
        <dbReference type="ChEBI" id="CHEBI:57692"/>
    </ligand>
</feature>
<dbReference type="NCBIfam" id="NF004776">
    <property type="entry name" value="PRK06116.1"/>
    <property type="match status" value="1"/>
</dbReference>
<evidence type="ECO:0000256" key="8">
    <source>
        <dbReference type="ARBA" id="ARBA00023284"/>
    </source>
</evidence>
<comment type="similarity">
    <text evidence="1 13">Belongs to the class-I pyridine nucleotide-disulfide oxidoreductase family.</text>
</comment>
<feature type="domain" description="Pyridine nucleotide-disulphide oxidoreductase dimerisation" evidence="15">
    <location>
        <begin position="339"/>
        <end position="446"/>
    </location>
</feature>
<dbReference type="GO" id="GO:0005829">
    <property type="term" value="C:cytosol"/>
    <property type="evidence" value="ECO:0007669"/>
    <property type="project" value="TreeGrafter"/>
</dbReference>
<keyword evidence="7" id="KW-1015">Disulfide bond</keyword>
<organism evidence="17 18">
    <name type="scientific">Fuscibacter oryzae</name>
    <dbReference type="NCBI Taxonomy" id="2803939"/>
    <lineage>
        <taxon>Bacteria</taxon>
        <taxon>Pseudomonadati</taxon>
        <taxon>Pseudomonadota</taxon>
        <taxon>Alphaproteobacteria</taxon>
        <taxon>Rhodobacterales</taxon>
        <taxon>Paracoccaceae</taxon>
        <taxon>Fuscibacter</taxon>
    </lineage>
</organism>
<evidence type="ECO:0000256" key="7">
    <source>
        <dbReference type="ARBA" id="ARBA00023157"/>
    </source>
</evidence>
<evidence type="ECO:0000256" key="13">
    <source>
        <dbReference type="RuleBase" id="RU003691"/>
    </source>
</evidence>
<evidence type="ECO:0000256" key="12">
    <source>
        <dbReference type="PIRSR" id="PIRSR000350-4"/>
    </source>
</evidence>
<comment type="cofactor">
    <cofactor evidence="11">
        <name>FAD</name>
        <dbReference type="ChEBI" id="CHEBI:57692"/>
    </cofactor>
    <text evidence="11">Binds 1 FAD per subunit.</text>
</comment>
<dbReference type="SUPFAM" id="SSF51905">
    <property type="entry name" value="FAD/NAD(P)-binding domain"/>
    <property type="match status" value="1"/>
</dbReference>
<dbReference type="PIRSF" id="PIRSF000350">
    <property type="entry name" value="Mercury_reductase_MerA"/>
    <property type="match status" value="1"/>
</dbReference>
<dbReference type="GO" id="GO:0006749">
    <property type="term" value="P:glutathione metabolic process"/>
    <property type="evidence" value="ECO:0007669"/>
    <property type="project" value="InterPro"/>
</dbReference>
<dbReference type="EC" id="1.8.1.7" evidence="14"/>
<dbReference type="GO" id="GO:0050661">
    <property type="term" value="F:NADP binding"/>
    <property type="evidence" value="ECO:0007669"/>
    <property type="project" value="InterPro"/>
</dbReference>
<dbReference type="InterPro" id="IPR023753">
    <property type="entry name" value="FAD/NAD-binding_dom"/>
</dbReference>
<dbReference type="InterPro" id="IPR046952">
    <property type="entry name" value="GSHR/TRXR-like"/>
</dbReference>
<gene>
    <name evidence="17" type="primary">gor</name>
    <name evidence="17" type="ORF">JI744_04740</name>
</gene>
<feature type="binding site" evidence="11">
    <location>
        <begin position="176"/>
        <end position="183"/>
    </location>
    <ligand>
        <name>NAD(+)</name>
        <dbReference type="ChEBI" id="CHEBI:57540"/>
    </ligand>
</feature>
<dbReference type="NCBIfam" id="TIGR01424">
    <property type="entry name" value="gluta_reduc_2"/>
    <property type="match status" value="1"/>
</dbReference>
<dbReference type="Gene3D" id="3.50.50.60">
    <property type="entry name" value="FAD/NAD(P)-binding domain"/>
    <property type="match status" value="2"/>
</dbReference>
<evidence type="ECO:0000256" key="6">
    <source>
        <dbReference type="ARBA" id="ARBA00023002"/>
    </source>
</evidence>
<keyword evidence="11" id="KW-0520">NAD</keyword>
<feature type="disulfide bond" description="Redox-active" evidence="12">
    <location>
        <begin position="44"/>
        <end position="49"/>
    </location>
</feature>
<sequence>MTQFDYDLFVIGGGSGGVRAARIAAAEGGVRVGLAEESRMGGTCVIRGCVPKKIMVNASAFPHLVQDARAYGWDARIGEFDWSRFRGQLEAELDRLEGAYRGTLKNAGVTIHDARATVVDAHTVVLSTGERFTTKHILIATGGWPFVPDVPGRELAVTSNEMFHLDQLPRRALIVGGGFIACEFAGILNGLGVQVTQWYRGEQILRGFDDEARGHVAKAMIAQGIDIRVNTDVARLDRTETGIRATALDGATTEYDLVLYATGRKPNTAGLGLEGVGVALDRDGAVKVDDWSQTAVPSIYAVGDVTNRVNLTPVAIREGHAFAYTVFRGVPTKFEHKSIASAVFTQPELGTVGLTEEEAKAQGPVEVYSATFRPMKTLFAGREDRMLMKLLVSQTTRKVLGCHIVGEGAGEMIQLAAVAISMGATKEDFDRTVAVHPTAAEELVTMRKPSRVV</sequence>
<comment type="caution">
    <text evidence="17">The sequence shown here is derived from an EMBL/GenBank/DDBJ whole genome shotgun (WGS) entry which is preliminary data.</text>
</comment>
<dbReference type="PRINTS" id="PR00411">
    <property type="entry name" value="PNDRDTASEI"/>
</dbReference>
<name>A0A8J7MP72_9RHOB</name>
<dbReference type="InterPro" id="IPR004099">
    <property type="entry name" value="Pyr_nucl-diS_OxRdtase_dimer"/>
</dbReference>
<keyword evidence="3 13" id="KW-0285">Flavoprotein</keyword>
<dbReference type="Proteomes" id="UP000619033">
    <property type="component" value="Unassembled WGS sequence"/>
</dbReference>
<dbReference type="SUPFAM" id="SSF55424">
    <property type="entry name" value="FAD/NAD-linked reductases, dimerisation (C-terminal) domain"/>
    <property type="match status" value="1"/>
</dbReference>
<dbReference type="GO" id="GO:0050660">
    <property type="term" value="F:flavin adenine dinucleotide binding"/>
    <property type="evidence" value="ECO:0007669"/>
    <property type="project" value="InterPro"/>
</dbReference>
<dbReference type="InterPro" id="IPR012999">
    <property type="entry name" value="Pyr_OxRdtase_I_AS"/>
</dbReference>
<dbReference type="PRINTS" id="PR00368">
    <property type="entry name" value="FADPNR"/>
</dbReference>
<feature type="domain" description="FAD/NAD(P)-binding" evidence="16">
    <location>
        <begin position="6"/>
        <end position="319"/>
    </location>
</feature>
<evidence type="ECO:0000256" key="4">
    <source>
        <dbReference type="ARBA" id="ARBA00022827"/>
    </source>
</evidence>
<evidence type="ECO:0000313" key="17">
    <source>
        <dbReference type="EMBL" id="MBL4927408.1"/>
    </source>
</evidence>
<proteinExistence type="inferred from homology"/>
<dbReference type="Gene3D" id="3.30.390.30">
    <property type="match status" value="1"/>
</dbReference>
<feature type="active site" description="Proton acceptor" evidence="10">
    <location>
        <position position="436"/>
    </location>
</feature>
<evidence type="ECO:0000259" key="16">
    <source>
        <dbReference type="Pfam" id="PF07992"/>
    </source>
</evidence>
<evidence type="ECO:0000256" key="11">
    <source>
        <dbReference type="PIRSR" id="PIRSR000350-3"/>
    </source>
</evidence>
<comment type="subunit">
    <text evidence="2">Homodimer.</text>
</comment>
<dbReference type="InterPro" id="IPR006324">
    <property type="entry name" value="GSHR"/>
</dbReference>
<dbReference type="GO" id="GO:0045454">
    <property type="term" value="P:cell redox homeostasis"/>
    <property type="evidence" value="ECO:0007669"/>
    <property type="project" value="InterPro"/>
</dbReference>
<evidence type="ECO:0000256" key="14">
    <source>
        <dbReference type="RuleBase" id="RU365040"/>
    </source>
</evidence>
<dbReference type="Pfam" id="PF02852">
    <property type="entry name" value="Pyr_redox_dim"/>
    <property type="match status" value="1"/>
</dbReference>
<comment type="function">
    <text evidence="14">Catalyzes the reduction of glutathione disulfide (GSSG) to reduced glutathione (GSH).</text>
</comment>
<dbReference type="InterPro" id="IPR016156">
    <property type="entry name" value="FAD/NAD-linked_Rdtase_dimer_sf"/>
</dbReference>
<evidence type="ECO:0000256" key="10">
    <source>
        <dbReference type="PIRSR" id="PIRSR000350-2"/>
    </source>
</evidence>
<evidence type="ECO:0000256" key="2">
    <source>
        <dbReference type="ARBA" id="ARBA00011738"/>
    </source>
</evidence>
<dbReference type="GO" id="GO:0004362">
    <property type="term" value="F:glutathione-disulfide reductase (NADPH) activity"/>
    <property type="evidence" value="ECO:0007669"/>
    <property type="project" value="UniProtKB-EC"/>
</dbReference>
<evidence type="ECO:0000256" key="3">
    <source>
        <dbReference type="ARBA" id="ARBA00022630"/>
    </source>
</evidence>
<feature type="binding site" evidence="11">
    <location>
        <position position="263"/>
    </location>
    <ligand>
        <name>NAD(+)</name>
        <dbReference type="ChEBI" id="CHEBI:57540"/>
    </ligand>
</feature>
<comment type="catalytic activity">
    <reaction evidence="9 14">
        <text>2 glutathione + NADP(+) = glutathione disulfide + NADPH + H(+)</text>
        <dbReference type="Rhea" id="RHEA:11740"/>
        <dbReference type="ChEBI" id="CHEBI:15378"/>
        <dbReference type="ChEBI" id="CHEBI:57783"/>
        <dbReference type="ChEBI" id="CHEBI:57925"/>
        <dbReference type="ChEBI" id="CHEBI:58297"/>
        <dbReference type="ChEBI" id="CHEBI:58349"/>
        <dbReference type="EC" id="1.8.1.7"/>
    </reaction>
</comment>
<evidence type="ECO:0000259" key="15">
    <source>
        <dbReference type="Pfam" id="PF02852"/>
    </source>
</evidence>
<dbReference type="EMBL" id="JAESVP010000002">
    <property type="protein sequence ID" value="MBL4927408.1"/>
    <property type="molecule type" value="Genomic_DNA"/>
</dbReference>
<dbReference type="PANTHER" id="PTHR42737:SF2">
    <property type="entry name" value="GLUTATHIONE REDUCTASE"/>
    <property type="match status" value="1"/>
</dbReference>
<dbReference type="PROSITE" id="PS00076">
    <property type="entry name" value="PYRIDINE_REDOX_1"/>
    <property type="match status" value="1"/>
</dbReference>
<evidence type="ECO:0000256" key="9">
    <source>
        <dbReference type="ARBA" id="ARBA00049142"/>
    </source>
</evidence>
<evidence type="ECO:0000256" key="1">
    <source>
        <dbReference type="ARBA" id="ARBA00007532"/>
    </source>
</evidence>
<keyword evidence="4 11" id="KW-0274">FAD</keyword>
<keyword evidence="8 13" id="KW-0676">Redox-active center</keyword>